<evidence type="ECO:0000313" key="1">
    <source>
        <dbReference type="EMBL" id="KAJ9069529.1"/>
    </source>
</evidence>
<protein>
    <submittedName>
        <fullName evidence="1">Uncharacterized protein</fullName>
    </submittedName>
</protein>
<gene>
    <name evidence="1" type="ORF">DSO57_1017688</name>
</gene>
<keyword evidence="2" id="KW-1185">Reference proteome</keyword>
<proteinExistence type="predicted"/>
<comment type="caution">
    <text evidence="1">The sequence shown here is derived from an EMBL/GenBank/DDBJ whole genome shotgun (WGS) entry which is preliminary data.</text>
</comment>
<dbReference type="EMBL" id="QTSX02003625">
    <property type="protein sequence ID" value="KAJ9069529.1"/>
    <property type="molecule type" value="Genomic_DNA"/>
</dbReference>
<sequence>MKAYCAKNALQQVVTTPYHPQANRCLERLNDFLVQLITNLSQEPPNTAWTEHLPTVCDCTTVTAEYLAK</sequence>
<reference evidence="1" key="1">
    <citation type="submission" date="2022-04" db="EMBL/GenBank/DDBJ databases">
        <title>Genome of the entomopathogenic fungus Entomophthora muscae.</title>
        <authorList>
            <person name="Elya C."/>
            <person name="Lovett B.R."/>
            <person name="Lee E."/>
            <person name="Macias A.M."/>
            <person name="Hajek A.E."/>
            <person name="De Bivort B.L."/>
            <person name="Kasson M.T."/>
            <person name="De Fine Licht H.H."/>
            <person name="Stajich J.E."/>
        </authorList>
    </citation>
    <scope>NUCLEOTIDE SEQUENCE</scope>
    <source>
        <strain evidence="1">Berkeley</strain>
    </source>
</reference>
<accession>A0ACC2T4G4</accession>
<evidence type="ECO:0000313" key="2">
    <source>
        <dbReference type="Proteomes" id="UP001165960"/>
    </source>
</evidence>
<name>A0ACC2T4G4_9FUNG</name>
<organism evidence="1 2">
    <name type="scientific">Entomophthora muscae</name>
    <dbReference type="NCBI Taxonomy" id="34485"/>
    <lineage>
        <taxon>Eukaryota</taxon>
        <taxon>Fungi</taxon>
        <taxon>Fungi incertae sedis</taxon>
        <taxon>Zoopagomycota</taxon>
        <taxon>Entomophthoromycotina</taxon>
        <taxon>Entomophthoromycetes</taxon>
        <taxon>Entomophthorales</taxon>
        <taxon>Entomophthoraceae</taxon>
        <taxon>Entomophthora</taxon>
    </lineage>
</organism>
<dbReference type="Proteomes" id="UP001165960">
    <property type="component" value="Unassembled WGS sequence"/>
</dbReference>